<dbReference type="EMBL" id="LAZR01000182">
    <property type="protein sequence ID" value="KKN83667.1"/>
    <property type="molecule type" value="Genomic_DNA"/>
</dbReference>
<feature type="domain" description="SHOCT" evidence="2">
    <location>
        <begin position="103"/>
        <end position="128"/>
    </location>
</feature>
<evidence type="ECO:0000256" key="1">
    <source>
        <dbReference type="SAM" id="Phobius"/>
    </source>
</evidence>
<dbReference type="Pfam" id="PF09851">
    <property type="entry name" value="SHOCT"/>
    <property type="match status" value="1"/>
</dbReference>
<name>A0A0F9U8I2_9ZZZZ</name>
<dbReference type="AlphaFoldDB" id="A0A0F9U8I2"/>
<evidence type="ECO:0000259" key="2">
    <source>
        <dbReference type="Pfam" id="PF09851"/>
    </source>
</evidence>
<sequence length="130" mass="14433">MCEPPEPETWSSTMSRHTIIPAAVAAVALMPGIALAQQTEPYRYAYGPHMGWDGGWSGMIFGPFFMILFLAIVIGLIVLLVRWLGGGAWPAMQATNQQGGRSPHDILKERFARGEIDKDDFEERKRTLGE</sequence>
<comment type="caution">
    <text evidence="3">The sequence shown here is derived from an EMBL/GenBank/DDBJ whole genome shotgun (WGS) entry which is preliminary data.</text>
</comment>
<proteinExistence type="predicted"/>
<accession>A0A0F9U8I2</accession>
<keyword evidence="1" id="KW-0472">Membrane</keyword>
<protein>
    <recommendedName>
        <fullName evidence="2">SHOCT domain-containing protein</fullName>
    </recommendedName>
</protein>
<feature type="transmembrane region" description="Helical" evidence="1">
    <location>
        <begin position="60"/>
        <end position="84"/>
    </location>
</feature>
<dbReference type="InterPro" id="IPR018649">
    <property type="entry name" value="SHOCT"/>
</dbReference>
<gene>
    <name evidence="3" type="ORF">LCGC14_0297290</name>
</gene>
<keyword evidence="1" id="KW-0812">Transmembrane</keyword>
<evidence type="ECO:0000313" key="3">
    <source>
        <dbReference type="EMBL" id="KKN83667.1"/>
    </source>
</evidence>
<organism evidence="3">
    <name type="scientific">marine sediment metagenome</name>
    <dbReference type="NCBI Taxonomy" id="412755"/>
    <lineage>
        <taxon>unclassified sequences</taxon>
        <taxon>metagenomes</taxon>
        <taxon>ecological metagenomes</taxon>
    </lineage>
</organism>
<reference evidence="3" key="1">
    <citation type="journal article" date="2015" name="Nature">
        <title>Complex archaea that bridge the gap between prokaryotes and eukaryotes.</title>
        <authorList>
            <person name="Spang A."/>
            <person name="Saw J.H."/>
            <person name="Jorgensen S.L."/>
            <person name="Zaremba-Niedzwiedzka K."/>
            <person name="Martijn J."/>
            <person name="Lind A.E."/>
            <person name="van Eijk R."/>
            <person name="Schleper C."/>
            <person name="Guy L."/>
            <person name="Ettema T.J."/>
        </authorList>
    </citation>
    <scope>NUCLEOTIDE SEQUENCE</scope>
</reference>
<keyword evidence="1" id="KW-1133">Transmembrane helix</keyword>